<sequence>MAEDNKQISDLLTEMNSGLDKLGEQIKRLEKELLKIK</sequence>
<gene>
    <name evidence="1" type="ORF">LCGC14_1212940</name>
</gene>
<organism evidence="1">
    <name type="scientific">marine sediment metagenome</name>
    <dbReference type="NCBI Taxonomy" id="412755"/>
    <lineage>
        <taxon>unclassified sequences</taxon>
        <taxon>metagenomes</taxon>
        <taxon>ecological metagenomes</taxon>
    </lineage>
</organism>
<name>A0A0F9LDG6_9ZZZZ</name>
<evidence type="ECO:0000313" key="1">
    <source>
        <dbReference type="EMBL" id="KKM92994.1"/>
    </source>
</evidence>
<comment type="caution">
    <text evidence="1">The sequence shown here is derived from an EMBL/GenBank/DDBJ whole genome shotgun (WGS) entry which is preliminary data.</text>
</comment>
<dbReference type="AlphaFoldDB" id="A0A0F9LDG6"/>
<dbReference type="EMBL" id="LAZR01006326">
    <property type="protein sequence ID" value="KKM92994.1"/>
    <property type="molecule type" value="Genomic_DNA"/>
</dbReference>
<proteinExistence type="predicted"/>
<reference evidence="1" key="1">
    <citation type="journal article" date="2015" name="Nature">
        <title>Complex archaea that bridge the gap between prokaryotes and eukaryotes.</title>
        <authorList>
            <person name="Spang A."/>
            <person name="Saw J.H."/>
            <person name="Jorgensen S.L."/>
            <person name="Zaremba-Niedzwiedzka K."/>
            <person name="Martijn J."/>
            <person name="Lind A.E."/>
            <person name="van Eijk R."/>
            <person name="Schleper C."/>
            <person name="Guy L."/>
            <person name="Ettema T.J."/>
        </authorList>
    </citation>
    <scope>NUCLEOTIDE SEQUENCE</scope>
</reference>
<protein>
    <submittedName>
        <fullName evidence="1">Uncharacterized protein</fullName>
    </submittedName>
</protein>
<accession>A0A0F9LDG6</accession>